<evidence type="ECO:0000313" key="2">
    <source>
        <dbReference type="EMBL" id="CEI73432.1"/>
    </source>
</evidence>
<dbReference type="AlphaFoldDB" id="A0A2P2BSY1"/>
<organism evidence="2 3">
    <name type="scientific">Romboutsia hominis</name>
    <dbReference type="NCBI Taxonomy" id="1507512"/>
    <lineage>
        <taxon>Bacteria</taxon>
        <taxon>Bacillati</taxon>
        <taxon>Bacillota</taxon>
        <taxon>Clostridia</taxon>
        <taxon>Peptostreptococcales</taxon>
        <taxon>Peptostreptococcaceae</taxon>
        <taxon>Romboutsia</taxon>
    </lineage>
</organism>
<dbReference type="RefSeq" id="WP_092924970.1">
    <property type="nucleotide sequence ID" value="NZ_FJTZ01000012.1"/>
</dbReference>
<protein>
    <submittedName>
        <fullName evidence="2">ORF10291-2</fullName>
    </submittedName>
</protein>
<dbReference type="EMBL" id="LN650648">
    <property type="protein sequence ID" value="CEI73432.1"/>
    <property type="molecule type" value="Genomic_DNA"/>
</dbReference>
<proteinExistence type="predicted"/>
<reference evidence="2 3" key="1">
    <citation type="submission" date="2014-09" db="EMBL/GenBank/DDBJ databases">
        <authorList>
            <person name="Hornung B.V."/>
        </authorList>
    </citation>
    <scope>NUCLEOTIDE SEQUENCE [LARGE SCALE GENOMIC DNA]</scope>
    <source>
        <strain evidence="2 3">FRIFI</strain>
    </source>
</reference>
<dbReference type="PANTHER" id="PTHR35531:SF1">
    <property type="entry name" value="INNER MEMBRANE PROTEIN YBCI-RELATED"/>
    <property type="match status" value="1"/>
</dbReference>
<keyword evidence="1" id="KW-1133">Transmembrane helix</keyword>
<feature type="transmembrane region" description="Helical" evidence="1">
    <location>
        <begin position="31"/>
        <end position="51"/>
    </location>
</feature>
<keyword evidence="3" id="KW-1185">Reference proteome</keyword>
<gene>
    <name evidence="2" type="ORF">FRIFI_1903</name>
</gene>
<dbReference type="Pfam" id="PF04307">
    <property type="entry name" value="YdjM"/>
    <property type="match status" value="1"/>
</dbReference>
<name>A0A2P2BSY1_9FIRM</name>
<feature type="transmembrane region" description="Helical" evidence="1">
    <location>
        <begin position="105"/>
        <end position="125"/>
    </location>
</feature>
<feature type="transmembrane region" description="Helical" evidence="1">
    <location>
        <begin position="80"/>
        <end position="99"/>
    </location>
</feature>
<dbReference type="PANTHER" id="PTHR35531">
    <property type="entry name" value="INNER MEMBRANE PROTEIN YBCI-RELATED"/>
    <property type="match status" value="1"/>
</dbReference>
<accession>A0A2P2BSY1</accession>
<dbReference type="KEGG" id="rhom:FRIFI_1903"/>
<dbReference type="Proteomes" id="UP000245695">
    <property type="component" value="Chromosome 1"/>
</dbReference>
<evidence type="ECO:0000256" key="1">
    <source>
        <dbReference type="SAM" id="Phobius"/>
    </source>
</evidence>
<sequence length="178" mass="20800">MVKETHTKGGYIFALLALPYLYKTFLNNYSVFYKAILLLIYTYFAYIGSLYPDIDMRGSYISKRYPIIYKYFGSRFRHRSFTHSLIFISLLAYGFNFLIKSTDSNIVFICVSCGFLVGYVSHLVLDLLTKEGIEIFYPITINFSFLPIKTNSKTEKLICKALNFIVIFLLGYRFYILL</sequence>
<keyword evidence="1" id="KW-0812">Transmembrane</keyword>
<keyword evidence="1" id="KW-0472">Membrane</keyword>
<feature type="transmembrane region" description="Helical" evidence="1">
    <location>
        <begin position="157"/>
        <end position="176"/>
    </location>
</feature>
<dbReference type="InterPro" id="IPR007404">
    <property type="entry name" value="YdjM-like"/>
</dbReference>
<evidence type="ECO:0000313" key="3">
    <source>
        <dbReference type="Proteomes" id="UP000245695"/>
    </source>
</evidence>